<dbReference type="Proteomes" id="UP000327013">
    <property type="component" value="Chromosome 7"/>
</dbReference>
<evidence type="ECO:0000313" key="3">
    <source>
        <dbReference type="EMBL" id="KAE8099293.1"/>
    </source>
</evidence>
<evidence type="ECO:0000256" key="2">
    <source>
        <dbReference type="ARBA" id="ARBA00022679"/>
    </source>
</evidence>
<dbReference type="FunFam" id="3.40.50.2000:FF:000040">
    <property type="entry name" value="UDP-glycosyltransferase 76C1"/>
    <property type="match status" value="1"/>
</dbReference>
<dbReference type="Pfam" id="PF00201">
    <property type="entry name" value="UDPGT"/>
    <property type="match status" value="1"/>
</dbReference>
<accession>A0A5N6RJT3</accession>
<dbReference type="PROSITE" id="PS00375">
    <property type="entry name" value="UDPGT"/>
    <property type="match status" value="1"/>
</dbReference>
<keyword evidence="4" id="KW-1185">Reference proteome</keyword>
<proteinExistence type="inferred from homology"/>
<dbReference type="SUPFAM" id="SSF53756">
    <property type="entry name" value="UDP-Glycosyltransferase/glycogen phosphorylase"/>
    <property type="match status" value="2"/>
</dbReference>
<comment type="similarity">
    <text evidence="1">Belongs to the UDP-glycosyltransferase family.</text>
</comment>
<dbReference type="AlphaFoldDB" id="A0A5N6RJT3"/>
<dbReference type="InterPro" id="IPR002213">
    <property type="entry name" value="UDP_glucos_trans"/>
</dbReference>
<dbReference type="PANTHER" id="PTHR11926">
    <property type="entry name" value="GLUCOSYL/GLUCURONOSYL TRANSFERASES"/>
    <property type="match status" value="1"/>
</dbReference>
<reference evidence="3 4" key="1">
    <citation type="submission" date="2019-06" db="EMBL/GenBank/DDBJ databases">
        <title>A chromosomal-level reference genome of Carpinus fangiana (Coryloideae, Betulaceae).</title>
        <authorList>
            <person name="Yang X."/>
            <person name="Wang Z."/>
            <person name="Zhang L."/>
            <person name="Hao G."/>
            <person name="Liu J."/>
            <person name="Yang Y."/>
        </authorList>
    </citation>
    <scope>NUCLEOTIDE SEQUENCE [LARGE SCALE GENOMIC DNA]</scope>
    <source>
        <strain evidence="3">Cfa_2016G</strain>
        <tissue evidence="3">Leaf</tissue>
    </source>
</reference>
<dbReference type="CDD" id="cd03784">
    <property type="entry name" value="GT1_Gtf-like"/>
    <property type="match status" value="1"/>
</dbReference>
<dbReference type="OrthoDB" id="5835829at2759"/>
<protein>
    <submittedName>
        <fullName evidence="3">Uncharacterized protein</fullName>
    </submittedName>
</protein>
<dbReference type="GO" id="GO:0080043">
    <property type="term" value="F:quercetin 3-O-glucosyltransferase activity"/>
    <property type="evidence" value="ECO:0007669"/>
    <property type="project" value="TreeGrafter"/>
</dbReference>
<dbReference type="PANTHER" id="PTHR11926:SF1392">
    <property type="entry name" value="GLYCOSYLTRANSFERASE"/>
    <property type="match status" value="1"/>
</dbReference>
<evidence type="ECO:0000256" key="1">
    <source>
        <dbReference type="ARBA" id="ARBA00009995"/>
    </source>
</evidence>
<evidence type="ECO:0000313" key="4">
    <source>
        <dbReference type="Proteomes" id="UP000327013"/>
    </source>
</evidence>
<dbReference type="EMBL" id="CM017327">
    <property type="protein sequence ID" value="KAE8099293.1"/>
    <property type="molecule type" value="Genomic_DNA"/>
</dbReference>
<sequence length="654" mass="72979">MDFVVSLKSVRKLRFRDLLADLTTNSERPVTCVIADGSMPFAIDITKELGVRVVTFWACSPCSLWSFLCLPKLIIEEGQLPVGGEVADNDMDQMVRGVPGMEGLLRRRDLPIIYRLQLDDPFFQTFFEEIKAMTRTSALILNTFDDLEDPSLSHITPLLSRIYTIGPLTTLLTSRIEHDISRDDSSLGIAELKMDDQQPHVLIWPFPAQGHIKPMVGLTALLCDAGIHVTFLNTDHNHRRLTYLQSLSTHFPTLHLESISDGLPADHPRTLPFLPELTSSIKSVTKPLFRQLLADSIKNSVSPVTCVIADGGMPFAIDVAKELGIRVIAFRTFSACCLWSYFCLPNLIQEGQLPVNGVPGMEGLLRRRDLPGICRRQPDDPSFQLFVVETQAMTRASALILNTYDDLEAPILSHLAPLFSKIYTIGPLNALMRSRIGDAVSRSFSSFSNLWEVDRSCMTWLDSQPLGSVVYVSFGSLAIMTRGFAMELWHGLVNSGKRFLWAVRRDAILPGAEGEQVIPVELQEGTKERGFLVDWAPQEDVLAHPSTGGFLTHSGWNSTLESIVAGVPMVCWPQIADQQINSRWVSEVCRIGLDMKDTCDRSTVETMIKTLMKDGREEIMMSMDRISKLAHDCVSQGGSSYHNLDMLAEDIRKI</sequence>
<name>A0A5N6RJT3_9ROSI</name>
<keyword evidence="2" id="KW-0808">Transferase</keyword>
<dbReference type="InterPro" id="IPR035595">
    <property type="entry name" value="UDP_glycos_trans_CS"/>
</dbReference>
<dbReference type="GO" id="GO:0080044">
    <property type="term" value="F:quercetin 7-O-glucosyltransferase activity"/>
    <property type="evidence" value="ECO:0007669"/>
    <property type="project" value="TreeGrafter"/>
</dbReference>
<organism evidence="3 4">
    <name type="scientific">Carpinus fangiana</name>
    <dbReference type="NCBI Taxonomy" id="176857"/>
    <lineage>
        <taxon>Eukaryota</taxon>
        <taxon>Viridiplantae</taxon>
        <taxon>Streptophyta</taxon>
        <taxon>Embryophyta</taxon>
        <taxon>Tracheophyta</taxon>
        <taxon>Spermatophyta</taxon>
        <taxon>Magnoliopsida</taxon>
        <taxon>eudicotyledons</taxon>
        <taxon>Gunneridae</taxon>
        <taxon>Pentapetalae</taxon>
        <taxon>rosids</taxon>
        <taxon>fabids</taxon>
        <taxon>Fagales</taxon>
        <taxon>Betulaceae</taxon>
        <taxon>Carpinus</taxon>
    </lineage>
</organism>
<gene>
    <name evidence="3" type="ORF">FH972_017286</name>
</gene>
<dbReference type="Gene3D" id="3.40.50.2000">
    <property type="entry name" value="Glycogen Phosphorylase B"/>
    <property type="match status" value="3"/>
</dbReference>